<organism evidence="9 10">
    <name type="scientific">Paenibacillus hodogayensis</name>
    <dbReference type="NCBI Taxonomy" id="279208"/>
    <lineage>
        <taxon>Bacteria</taxon>
        <taxon>Bacillati</taxon>
        <taxon>Bacillota</taxon>
        <taxon>Bacilli</taxon>
        <taxon>Bacillales</taxon>
        <taxon>Paenibacillaceae</taxon>
        <taxon>Paenibacillus</taxon>
    </lineage>
</organism>
<feature type="transmembrane region" description="Helical" evidence="7">
    <location>
        <begin position="12"/>
        <end position="34"/>
    </location>
</feature>
<reference evidence="9 10" key="1">
    <citation type="submission" date="2024-09" db="EMBL/GenBank/DDBJ databases">
        <authorList>
            <person name="Sun Q."/>
            <person name="Mori K."/>
        </authorList>
    </citation>
    <scope>NUCLEOTIDE SEQUENCE [LARGE SCALE GENOMIC DNA]</scope>
    <source>
        <strain evidence="9 10">JCM 12520</strain>
    </source>
</reference>
<dbReference type="SUPFAM" id="SSF103473">
    <property type="entry name" value="MFS general substrate transporter"/>
    <property type="match status" value="1"/>
</dbReference>
<evidence type="ECO:0000256" key="7">
    <source>
        <dbReference type="SAM" id="Phobius"/>
    </source>
</evidence>
<dbReference type="InterPro" id="IPR036259">
    <property type="entry name" value="MFS_trans_sf"/>
</dbReference>
<dbReference type="Proteomes" id="UP001589619">
    <property type="component" value="Unassembled WGS sequence"/>
</dbReference>
<feature type="transmembrane region" description="Helical" evidence="7">
    <location>
        <begin position="249"/>
        <end position="270"/>
    </location>
</feature>
<feature type="transmembrane region" description="Helical" evidence="7">
    <location>
        <begin position="132"/>
        <end position="154"/>
    </location>
</feature>
<evidence type="ECO:0000256" key="1">
    <source>
        <dbReference type="ARBA" id="ARBA00004651"/>
    </source>
</evidence>
<evidence type="ECO:0000256" key="5">
    <source>
        <dbReference type="ARBA" id="ARBA00022989"/>
    </source>
</evidence>
<dbReference type="EMBL" id="JBHMAG010000018">
    <property type="protein sequence ID" value="MFB9755612.1"/>
    <property type="molecule type" value="Genomic_DNA"/>
</dbReference>
<gene>
    <name evidence="9" type="ORF">ACFFNY_28880</name>
</gene>
<evidence type="ECO:0000256" key="4">
    <source>
        <dbReference type="ARBA" id="ARBA00022692"/>
    </source>
</evidence>
<keyword evidence="5 7" id="KW-1133">Transmembrane helix</keyword>
<proteinExistence type="predicted"/>
<keyword evidence="2" id="KW-0813">Transport</keyword>
<sequence>MEKYWKRNLYVLWIGVFFCGMAFSMVVPFLSLYINTDLGVEKHLELWSGFAFGITFLAGALIAPFWGSLSDKYGRRPMLIRSGFSLCAVYILTSLVRNPYELIAVRILSGLLAGYVPSAIALIGTNTPEKKVGYALGIISTASAAGSILGPLVGGLMSKFVGYREAFLLSGAVVLVSALVAVFFVKEDNFDRNRPRSHVLDDLRAAAANSGLMRQLMIALIVTSSVMVLEPLLAIYVLKMGVSHNDASFSSGIIFSAVGIATILAAPQWGKIGERIGYRNTLVIGLIGGGVGNLLQVLFHSIVGFGALRFVYGLFFAAVYPSLNALIVKATTPEFRGRAFSLNQSANQLGNMAGPIAGGAIGGWISIPVVFVLNGLLLIITAATIKLQANKATKSVSS</sequence>
<evidence type="ECO:0000259" key="8">
    <source>
        <dbReference type="PROSITE" id="PS50850"/>
    </source>
</evidence>
<evidence type="ECO:0000313" key="10">
    <source>
        <dbReference type="Proteomes" id="UP001589619"/>
    </source>
</evidence>
<dbReference type="PANTHER" id="PTHR43414">
    <property type="entry name" value="MULTIDRUG RESISTANCE PROTEIN MDTG"/>
    <property type="match status" value="1"/>
</dbReference>
<feature type="transmembrane region" description="Helical" evidence="7">
    <location>
        <begin position="46"/>
        <end position="66"/>
    </location>
</feature>
<evidence type="ECO:0000256" key="6">
    <source>
        <dbReference type="ARBA" id="ARBA00023136"/>
    </source>
</evidence>
<dbReference type="RefSeq" id="WP_344908686.1">
    <property type="nucleotide sequence ID" value="NZ_BAAAYO010000006.1"/>
</dbReference>
<keyword evidence="6 7" id="KW-0472">Membrane</keyword>
<dbReference type="InterPro" id="IPR001958">
    <property type="entry name" value="Tet-R_TetA/multi-R_MdtG-like"/>
</dbReference>
<evidence type="ECO:0000256" key="3">
    <source>
        <dbReference type="ARBA" id="ARBA00022475"/>
    </source>
</evidence>
<keyword evidence="4 7" id="KW-0812">Transmembrane</keyword>
<feature type="transmembrane region" description="Helical" evidence="7">
    <location>
        <begin position="282"/>
        <end position="303"/>
    </location>
</feature>
<keyword evidence="10" id="KW-1185">Reference proteome</keyword>
<dbReference type="PROSITE" id="PS50850">
    <property type="entry name" value="MFS"/>
    <property type="match status" value="1"/>
</dbReference>
<dbReference type="InterPro" id="IPR020846">
    <property type="entry name" value="MFS_dom"/>
</dbReference>
<feature type="transmembrane region" description="Helical" evidence="7">
    <location>
        <begin position="371"/>
        <end position="389"/>
    </location>
</feature>
<feature type="transmembrane region" description="Helical" evidence="7">
    <location>
        <begin position="103"/>
        <end position="125"/>
    </location>
</feature>
<evidence type="ECO:0000256" key="2">
    <source>
        <dbReference type="ARBA" id="ARBA00022448"/>
    </source>
</evidence>
<protein>
    <submittedName>
        <fullName evidence="9">MFS transporter</fullName>
    </submittedName>
</protein>
<comment type="subcellular location">
    <subcellularLocation>
        <location evidence="1">Cell membrane</location>
        <topology evidence="1">Multi-pass membrane protein</topology>
    </subcellularLocation>
</comment>
<comment type="caution">
    <text evidence="9">The sequence shown here is derived from an EMBL/GenBank/DDBJ whole genome shotgun (WGS) entry which is preliminary data.</text>
</comment>
<keyword evidence="3" id="KW-1003">Cell membrane</keyword>
<dbReference type="PANTHER" id="PTHR43414:SF6">
    <property type="entry name" value="MULTIDRUG RESISTANCE PROTEIN MDTG"/>
    <property type="match status" value="1"/>
</dbReference>
<dbReference type="Gene3D" id="1.20.1250.20">
    <property type="entry name" value="MFS general substrate transporter like domains"/>
    <property type="match status" value="2"/>
</dbReference>
<evidence type="ECO:0000313" key="9">
    <source>
        <dbReference type="EMBL" id="MFB9755612.1"/>
    </source>
</evidence>
<accession>A0ABV5W4W1</accession>
<dbReference type="Pfam" id="PF07690">
    <property type="entry name" value="MFS_1"/>
    <property type="match status" value="1"/>
</dbReference>
<dbReference type="InterPro" id="IPR011701">
    <property type="entry name" value="MFS"/>
</dbReference>
<feature type="transmembrane region" description="Helical" evidence="7">
    <location>
        <begin position="309"/>
        <end position="328"/>
    </location>
</feature>
<feature type="transmembrane region" description="Helical" evidence="7">
    <location>
        <begin position="166"/>
        <end position="185"/>
    </location>
</feature>
<feature type="domain" description="Major facilitator superfamily (MFS) profile" evidence="8">
    <location>
        <begin position="8"/>
        <end position="393"/>
    </location>
</feature>
<feature type="transmembrane region" description="Helical" evidence="7">
    <location>
        <begin position="216"/>
        <end position="237"/>
    </location>
</feature>
<name>A0ABV5W4W1_9BACL</name>
<dbReference type="PRINTS" id="PR01035">
    <property type="entry name" value="TCRTETA"/>
</dbReference>